<sequence length="99" mass="11291">MFPRVWMSQMTLADTWSTSFSTCERNQNTHPHILVRMLRTKAEPLDGLERGLLPITPLSKTFYLSTASGKQVTVTRQQLPITPAYTFTDYCSQAQSINH</sequence>
<evidence type="ECO:0000313" key="1">
    <source>
        <dbReference type="EMBL" id="KIM68170.1"/>
    </source>
</evidence>
<dbReference type="HOGENOM" id="CLU_2321745_0_0_1"/>
<accession>A0A0C3E5X2</accession>
<reference evidence="2" key="2">
    <citation type="submission" date="2015-01" db="EMBL/GenBank/DDBJ databases">
        <title>Evolutionary Origins and Diversification of the Mycorrhizal Mutualists.</title>
        <authorList>
            <consortium name="DOE Joint Genome Institute"/>
            <consortium name="Mycorrhizal Genomics Consortium"/>
            <person name="Kohler A."/>
            <person name="Kuo A."/>
            <person name="Nagy L.G."/>
            <person name="Floudas D."/>
            <person name="Copeland A."/>
            <person name="Barry K.W."/>
            <person name="Cichocki N."/>
            <person name="Veneault-Fourrey C."/>
            <person name="LaButti K."/>
            <person name="Lindquist E.A."/>
            <person name="Lipzen A."/>
            <person name="Lundell T."/>
            <person name="Morin E."/>
            <person name="Murat C."/>
            <person name="Riley R."/>
            <person name="Ohm R."/>
            <person name="Sun H."/>
            <person name="Tunlid A."/>
            <person name="Henrissat B."/>
            <person name="Grigoriev I.V."/>
            <person name="Hibbett D.S."/>
            <person name="Martin F."/>
        </authorList>
    </citation>
    <scope>NUCLEOTIDE SEQUENCE [LARGE SCALE GENOMIC DNA]</scope>
    <source>
        <strain evidence="2">Foug A</strain>
    </source>
</reference>
<dbReference type="InParanoid" id="A0A0C3E5X2"/>
<dbReference type="Proteomes" id="UP000053989">
    <property type="component" value="Unassembled WGS sequence"/>
</dbReference>
<evidence type="ECO:0000313" key="2">
    <source>
        <dbReference type="Proteomes" id="UP000053989"/>
    </source>
</evidence>
<dbReference type="OrthoDB" id="2986975at2759"/>
<protein>
    <submittedName>
        <fullName evidence="1">Uncharacterized protein</fullName>
    </submittedName>
</protein>
<keyword evidence="2" id="KW-1185">Reference proteome</keyword>
<reference evidence="1 2" key="1">
    <citation type="submission" date="2014-04" db="EMBL/GenBank/DDBJ databases">
        <authorList>
            <consortium name="DOE Joint Genome Institute"/>
            <person name="Kuo A."/>
            <person name="Kohler A."/>
            <person name="Nagy L.G."/>
            <person name="Floudas D."/>
            <person name="Copeland A."/>
            <person name="Barry K.W."/>
            <person name="Cichocki N."/>
            <person name="Veneault-Fourrey C."/>
            <person name="LaButti K."/>
            <person name="Lindquist E.A."/>
            <person name="Lipzen A."/>
            <person name="Lundell T."/>
            <person name="Morin E."/>
            <person name="Murat C."/>
            <person name="Sun H."/>
            <person name="Tunlid A."/>
            <person name="Henrissat B."/>
            <person name="Grigoriev I.V."/>
            <person name="Hibbett D.S."/>
            <person name="Martin F."/>
            <person name="Nordberg H.P."/>
            <person name="Cantor M.N."/>
            <person name="Hua S.X."/>
        </authorList>
    </citation>
    <scope>NUCLEOTIDE SEQUENCE [LARGE SCALE GENOMIC DNA]</scope>
    <source>
        <strain evidence="1 2">Foug A</strain>
    </source>
</reference>
<gene>
    <name evidence="1" type="ORF">SCLCIDRAFT_1009279</name>
</gene>
<name>A0A0C3E5X2_9AGAM</name>
<proteinExistence type="predicted"/>
<organism evidence="1 2">
    <name type="scientific">Scleroderma citrinum Foug A</name>
    <dbReference type="NCBI Taxonomy" id="1036808"/>
    <lineage>
        <taxon>Eukaryota</taxon>
        <taxon>Fungi</taxon>
        <taxon>Dikarya</taxon>
        <taxon>Basidiomycota</taxon>
        <taxon>Agaricomycotina</taxon>
        <taxon>Agaricomycetes</taxon>
        <taxon>Agaricomycetidae</taxon>
        <taxon>Boletales</taxon>
        <taxon>Sclerodermatineae</taxon>
        <taxon>Sclerodermataceae</taxon>
        <taxon>Scleroderma</taxon>
    </lineage>
</organism>
<dbReference type="AlphaFoldDB" id="A0A0C3E5X2"/>
<dbReference type="EMBL" id="KN822010">
    <property type="protein sequence ID" value="KIM68170.1"/>
    <property type="molecule type" value="Genomic_DNA"/>
</dbReference>